<dbReference type="Proteomes" id="UP000504637">
    <property type="component" value="Unplaced"/>
</dbReference>
<dbReference type="PANTHER" id="PTHR10811">
    <property type="entry name" value="FRINGE-RELATED"/>
    <property type="match status" value="1"/>
</dbReference>
<dbReference type="GeneID" id="54360818"/>
<reference evidence="3" key="3">
    <citation type="submission" date="2025-08" db="UniProtKB">
        <authorList>
            <consortium name="RefSeq"/>
        </authorList>
    </citation>
    <scope>IDENTIFICATION</scope>
    <source>
        <strain evidence="3">CBS 342.82</strain>
    </source>
</reference>
<reference evidence="3" key="1">
    <citation type="submission" date="2020-01" db="EMBL/GenBank/DDBJ databases">
        <authorList>
            <consortium name="DOE Joint Genome Institute"/>
            <person name="Haridas S."/>
            <person name="Albert R."/>
            <person name="Binder M."/>
            <person name="Bloem J."/>
            <person name="Labutti K."/>
            <person name="Salamov A."/>
            <person name="Andreopoulos B."/>
            <person name="Baker S.E."/>
            <person name="Barry K."/>
            <person name="Bills G."/>
            <person name="Bluhm B.H."/>
            <person name="Cannon C."/>
            <person name="Castanera R."/>
            <person name="Culley D.E."/>
            <person name="Daum C."/>
            <person name="Ezra D."/>
            <person name="Gonzalez J.B."/>
            <person name="Henrissat B."/>
            <person name="Kuo A."/>
            <person name="Liang C."/>
            <person name="Lipzen A."/>
            <person name="Lutzoni F."/>
            <person name="Magnuson J."/>
            <person name="Mondo S."/>
            <person name="Nolan M."/>
            <person name="Ohm R."/>
            <person name="Pangilinan J."/>
            <person name="Park H.-J."/>
            <person name="Ramirez L."/>
            <person name="Alfaro M."/>
            <person name="Sun H."/>
            <person name="Tritt A."/>
            <person name="Yoshinaga Y."/>
            <person name="Zwiers L.-H."/>
            <person name="Turgeon B.G."/>
            <person name="Goodwin S.B."/>
            <person name="Spatafora J.W."/>
            <person name="Crous P.W."/>
            <person name="Grigoriev I.V."/>
        </authorList>
    </citation>
    <scope>NUCLEOTIDE SEQUENCE</scope>
    <source>
        <strain evidence="3">CBS 342.82</strain>
    </source>
</reference>
<sequence>MPTTRSARTSCLLIIALFLVIFFWRPDYDASPNSSYEDSIAQSSSHLNQSYASPVVPAKPVESEKPIEPVKPIETAKLPIAHPDMCRKSLDFLDLEEHAGNVVYSRQCIRAVPKRGLKPESTIDIGRPMFDTAYTLDTSAEDCALPICNEPFEVYYPETSHKPSENASSLLFGAATSMERLDRAFPFMQRWLAGTGSTLVVIVTDNSSASELQAMEQKAGAVGVQFTLLSQRDFGGEQDPTALHFKVVQALSQHRQPHHDWFGIIDDDTFFTSLSALLDAVKPYDPEGRWYLGALSESWYQVSIFGMMAYGGAGIFLSGPVLEALHTNLDVCTGTDTGDRLFMSCLYNTVSPPVQLTILPGLNQMDIDEPVDGWYENGRKPVLSLHHYDGWAHVPVHLGHEVTGICGHDCFLQRYRFADDVVLTNGFSAVRYPQGLAQIDLGKTEATFVNSDDLDGYAPSLGQLRPKLSPEEKVSWRMEHAVKSEDGRVRQFYIRRRDVDGAEEINVLEIDWSA</sequence>
<organism evidence="3">
    <name type="scientific">Dissoconium aciculare CBS 342.82</name>
    <dbReference type="NCBI Taxonomy" id="1314786"/>
    <lineage>
        <taxon>Eukaryota</taxon>
        <taxon>Fungi</taxon>
        <taxon>Dikarya</taxon>
        <taxon>Ascomycota</taxon>
        <taxon>Pezizomycotina</taxon>
        <taxon>Dothideomycetes</taxon>
        <taxon>Dothideomycetidae</taxon>
        <taxon>Mycosphaerellales</taxon>
        <taxon>Dissoconiaceae</taxon>
        <taxon>Dissoconium</taxon>
    </lineage>
</organism>
<dbReference type="OrthoDB" id="414175at2759"/>
<dbReference type="Pfam" id="PF04646">
    <property type="entry name" value="DUF604"/>
    <property type="match status" value="1"/>
</dbReference>
<keyword evidence="1" id="KW-1133">Transmembrane helix</keyword>
<keyword evidence="2" id="KW-1185">Reference proteome</keyword>
<evidence type="ECO:0000313" key="3">
    <source>
        <dbReference type="RefSeq" id="XP_033461423.1"/>
    </source>
</evidence>
<proteinExistence type="predicted"/>
<dbReference type="RefSeq" id="XP_033461423.1">
    <property type="nucleotide sequence ID" value="XM_033603018.1"/>
</dbReference>
<name>A0A6J3MC25_9PEZI</name>
<evidence type="ECO:0000313" key="2">
    <source>
        <dbReference type="Proteomes" id="UP000504637"/>
    </source>
</evidence>
<evidence type="ECO:0000256" key="1">
    <source>
        <dbReference type="SAM" id="Phobius"/>
    </source>
</evidence>
<accession>A0A6J3MC25</accession>
<keyword evidence="1" id="KW-0472">Membrane</keyword>
<gene>
    <name evidence="3" type="ORF">K489DRAFT_369264</name>
</gene>
<dbReference type="InterPro" id="IPR006740">
    <property type="entry name" value="DUF604"/>
</dbReference>
<dbReference type="AlphaFoldDB" id="A0A6J3MC25"/>
<protein>
    <submittedName>
        <fullName evidence="3">Glycosyltransferase family 31 protein</fullName>
    </submittedName>
</protein>
<feature type="transmembrane region" description="Helical" evidence="1">
    <location>
        <begin position="7"/>
        <end position="24"/>
    </location>
</feature>
<keyword evidence="1" id="KW-0812">Transmembrane</keyword>
<dbReference type="Gene3D" id="3.90.550.50">
    <property type="match status" value="1"/>
</dbReference>
<reference evidence="3" key="2">
    <citation type="submission" date="2020-04" db="EMBL/GenBank/DDBJ databases">
        <authorList>
            <consortium name="NCBI Genome Project"/>
        </authorList>
    </citation>
    <scope>NUCLEOTIDE SEQUENCE</scope>
    <source>
        <strain evidence="3">CBS 342.82</strain>
    </source>
</reference>